<dbReference type="Proteomes" id="UP000789920">
    <property type="component" value="Unassembled WGS sequence"/>
</dbReference>
<proteinExistence type="predicted"/>
<evidence type="ECO:0000313" key="1">
    <source>
        <dbReference type="EMBL" id="CAG8484068.1"/>
    </source>
</evidence>
<sequence length="449" mass="52407">MLKVSKYPALSFMTPAIENIKQYLSNYQPKNDVIQHLKDNILDNIKKNFGLPSTLGLYRSFFDPRFKNLLYINNELCHEIINNLREQYTKLSEPIQIKKEDSKILSFFQSFKTNIISNIENSNEITGITVFIPNGFLPVLVQSNETVNLQNMIKELPKLKIKIPAWVLNTAGIDQSLNEKVTKKAPNCFMLFQKDMCHIVKAYYQHLSNHEVSILIAKLWKQVNDEIKDEYRKQAQEIQKEYQKRNADNRVKYIYKRKLPEEKVHHKRNKYTDNQISELRDQIGFDSNSKENNDELQNKLKNILDLSLDNTIISKKTNEKNNVKTYSEESENKEVSFAYPQEFDLSLQSGYNLFGNQFSFTDFGYETENFEDPYNNPYASITTNKVEDSNELISYEKKFTEKLADESELMDMLTTESKESPFNSEQSSKKIANLDIESLMSIITKNRAG</sequence>
<name>A0ACA9KQ60_9GLOM</name>
<dbReference type="EMBL" id="CAJVQC010000933">
    <property type="protein sequence ID" value="CAG8484068.1"/>
    <property type="molecule type" value="Genomic_DNA"/>
</dbReference>
<evidence type="ECO:0000313" key="2">
    <source>
        <dbReference type="Proteomes" id="UP000789920"/>
    </source>
</evidence>
<protein>
    <submittedName>
        <fullName evidence="1">22814_t:CDS:1</fullName>
    </submittedName>
</protein>
<organism evidence="1 2">
    <name type="scientific">Racocetra persica</name>
    <dbReference type="NCBI Taxonomy" id="160502"/>
    <lineage>
        <taxon>Eukaryota</taxon>
        <taxon>Fungi</taxon>
        <taxon>Fungi incertae sedis</taxon>
        <taxon>Mucoromycota</taxon>
        <taxon>Glomeromycotina</taxon>
        <taxon>Glomeromycetes</taxon>
        <taxon>Diversisporales</taxon>
        <taxon>Gigasporaceae</taxon>
        <taxon>Racocetra</taxon>
    </lineage>
</organism>
<accession>A0ACA9KQ60</accession>
<gene>
    <name evidence="1" type="ORF">RPERSI_LOCUS1106</name>
</gene>
<reference evidence="1" key="1">
    <citation type="submission" date="2021-06" db="EMBL/GenBank/DDBJ databases">
        <authorList>
            <person name="Kallberg Y."/>
            <person name="Tangrot J."/>
            <person name="Rosling A."/>
        </authorList>
    </citation>
    <scope>NUCLEOTIDE SEQUENCE</scope>
    <source>
        <strain evidence="1">MA461A</strain>
    </source>
</reference>
<keyword evidence="2" id="KW-1185">Reference proteome</keyword>
<comment type="caution">
    <text evidence="1">The sequence shown here is derived from an EMBL/GenBank/DDBJ whole genome shotgun (WGS) entry which is preliminary data.</text>
</comment>